<dbReference type="InterPro" id="IPR013324">
    <property type="entry name" value="RNA_pol_sigma_r3/r4-like"/>
</dbReference>
<dbReference type="Pfam" id="PF04297">
    <property type="entry name" value="UPF0122"/>
    <property type="match status" value="1"/>
</dbReference>
<gene>
    <name evidence="4" type="ORF">EELLY_v1c07200</name>
</gene>
<evidence type="ECO:0000256" key="1">
    <source>
        <dbReference type="ARBA" id="ARBA00008720"/>
    </source>
</evidence>
<name>A0A8E2QWM0_9MOLU</name>
<reference evidence="4 5" key="1">
    <citation type="submission" date="2017-11" db="EMBL/GenBank/DDBJ databases">
        <title>Genome sequence of Entomoplasma ellychniae ELCN-1 (ATCC 43707).</title>
        <authorList>
            <person name="Lo W.-S."/>
            <person name="Gasparich G.E."/>
            <person name="Kuo C.-H."/>
        </authorList>
    </citation>
    <scope>NUCLEOTIDE SEQUENCE [LARGE SCALE GENOMIC DNA]</scope>
    <source>
        <strain evidence="4 5">ELCN-1</strain>
    </source>
</reference>
<sequence>MMKNRVEKNIEISKLFDCYKNLLTDKQVEYFELYFAEDLSFQEIADEKSVSKTAVHDAINKIINILEDLESKLKLSEKKEKINLLVNQYESDNSKINEILQKIKEIN</sequence>
<dbReference type="EMBL" id="PHND01000001">
    <property type="protein sequence ID" value="PPE05032.1"/>
    <property type="molecule type" value="Genomic_DNA"/>
</dbReference>
<comment type="similarity">
    <text evidence="1 3">Belongs to the UPF0122 family.</text>
</comment>
<proteinExistence type="inferred from homology"/>
<dbReference type="InterPro" id="IPR054831">
    <property type="entry name" value="UPF0122_fam_protein"/>
</dbReference>
<dbReference type="NCBIfam" id="NF045758">
    <property type="entry name" value="YlxM"/>
    <property type="match status" value="1"/>
</dbReference>
<dbReference type="HAMAP" id="MF_00245">
    <property type="entry name" value="UPF0122"/>
    <property type="match status" value="1"/>
</dbReference>
<dbReference type="InterPro" id="IPR007394">
    <property type="entry name" value="UPF0122"/>
</dbReference>
<dbReference type="PANTHER" id="PTHR40083:SF1">
    <property type="entry name" value="UPF0122 PROTEIN YLXM"/>
    <property type="match status" value="1"/>
</dbReference>
<comment type="function">
    <text evidence="2 3">Might take part in the signal recognition particle (SRP) pathway. This is inferred from the conservation of its genetic proximity to ftsY/ffh. May be a regulatory protein.</text>
</comment>
<dbReference type="InterPro" id="IPR036388">
    <property type="entry name" value="WH-like_DNA-bd_sf"/>
</dbReference>
<keyword evidence="5" id="KW-1185">Reference proteome</keyword>
<dbReference type="SUPFAM" id="SSF88659">
    <property type="entry name" value="Sigma3 and sigma4 domains of RNA polymerase sigma factors"/>
    <property type="match status" value="1"/>
</dbReference>
<dbReference type="AlphaFoldDB" id="A0A8E2QWM0"/>
<dbReference type="Gene3D" id="1.10.10.10">
    <property type="entry name" value="Winged helix-like DNA-binding domain superfamily/Winged helix DNA-binding domain"/>
    <property type="match status" value="1"/>
</dbReference>
<evidence type="ECO:0000256" key="3">
    <source>
        <dbReference type="HAMAP-Rule" id="MF_00245"/>
    </source>
</evidence>
<organism evidence="4 5">
    <name type="scientific">Entomoplasma ellychniae</name>
    <dbReference type="NCBI Taxonomy" id="2114"/>
    <lineage>
        <taxon>Bacteria</taxon>
        <taxon>Bacillati</taxon>
        <taxon>Mycoplasmatota</taxon>
        <taxon>Mollicutes</taxon>
        <taxon>Entomoplasmatales</taxon>
        <taxon>Entomoplasmataceae</taxon>
        <taxon>Entomoplasma</taxon>
    </lineage>
</organism>
<protein>
    <recommendedName>
        <fullName evidence="3">UPF0122 protein EELLY_v1c07200</fullName>
    </recommendedName>
</protein>
<dbReference type="PANTHER" id="PTHR40083">
    <property type="entry name" value="UPF0122 PROTEIN CBO2450/CLC_2298"/>
    <property type="match status" value="1"/>
</dbReference>
<dbReference type="Proteomes" id="UP000239010">
    <property type="component" value="Unassembled WGS sequence"/>
</dbReference>
<accession>A0A8E2QWM0</accession>
<comment type="caution">
    <text evidence="4">The sequence shown here is derived from an EMBL/GenBank/DDBJ whole genome shotgun (WGS) entry which is preliminary data.</text>
</comment>
<evidence type="ECO:0000256" key="2">
    <source>
        <dbReference type="ARBA" id="ARBA00024764"/>
    </source>
</evidence>
<evidence type="ECO:0000313" key="4">
    <source>
        <dbReference type="EMBL" id="PPE05032.1"/>
    </source>
</evidence>
<evidence type="ECO:0000313" key="5">
    <source>
        <dbReference type="Proteomes" id="UP000239010"/>
    </source>
</evidence>
<dbReference type="GO" id="GO:0003677">
    <property type="term" value="F:DNA binding"/>
    <property type="evidence" value="ECO:0007669"/>
    <property type="project" value="UniProtKB-KW"/>
</dbReference>
<keyword evidence="4" id="KW-0238">DNA-binding</keyword>